<feature type="transmembrane region" description="Helical" evidence="2">
    <location>
        <begin position="154"/>
        <end position="176"/>
    </location>
</feature>
<feature type="transmembrane region" description="Helical" evidence="2">
    <location>
        <begin position="196"/>
        <end position="218"/>
    </location>
</feature>
<name>A0A9P8W1U6_9HYPO</name>
<gene>
    <name evidence="3" type="ORF">B0T10DRAFT_76006</name>
</gene>
<dbReference type="EMBL" id="JAGPYM010000015">
    <property type="protein sequence ID" value="KAH6886897.1"/>
    <property type="molecule type" value="Genomic_DNA"/>
</dbReference>
<feature type="region of interest" description="Disordered" evidence="1">
    <location>
        <begin position="410"/>
        <end position="434"/>
    </location>
</feature>
<evidence type="ECO:0000313" key="3">
    <source>
        <dbReference type="EMBL" id="KAH6886897.1"/>
    </source>
</evidence>
<accession>A0A9P8W1U6</accession>
<organism evidence="3 4">
    <name type="scientific">Thelonectria olida</name>
    <dbReference type="NCBI Taxonomy" id="1576542"/>
    <lineage>
        <taxon>Eukaryota</taxon>
        <taxon>Fungi</taxon>
        <taxon>Dikarya</taxon>
        <taxon>Ascomycota</taxon>
        <taxon>Pezizomycotina</taxon>
        <taxon>Sordariomycetes</taxon>
        <taxon>Hypocreomycetidae</taxon>
        <taxon>Hypocreales</taxon>
        <taxon>Nectriaceae</taxon>
        <taxon>Thelonectria</taxon>
    </lineage>
</organism>
<keyword evidence="4" id="KW-1185">Reference proteome</keyword>
<feature type="transmembrane region" description="Helical" evidence="2">
    <location>
        <begin position="30"/>
        <end position="47"/>
    </location>
</feature>
<feature type="compositionally biased region" description="Polar residues" evidence="1">
    <location>
        <begin position="410"/>
        <end position="427"/>
    </location>
</feature>
<proteinExistence type="predicted"/>
<dbReference type="OrthoDB" id="5243009at2759"/>
<keyword evidence="2" id="KW-1133">Transmembrane helix</keyword>
<evidence type="ECO:0000256" key="2">
    <source>
        <dbReference type="SAM" id="Phobius"/>
    </source>
</evidence>
<comment type="caution">
    <text evidence="3">The sequence shown here is derived from an EMBL/GenBank/DDBJ whole genome shotgun (WGS) entry which is preliminary data.</text>
</comment>
<feature type="transmembrane region" description="Helical" evidence="2">
    <location>
        <begin position="266"/>
        <end position="284"/>
    </location>
</feature>
<keyword evidence="2" id="KW-0472">Membrane</keyword>
<evidence type="ECO:0000313" key="4">
    <source>
        <dbReference type="Proteomes" id="UP000777438"/>
    </source>
</evidence>
<feature type="transmembrane region" description="Helical" evidence="2">
    <location>
        <begin position="230"/>
        <end position="254"/>
    </location>
</feature>
<reference evidence="3 4" key="1">
    <citation type="journal article" date="2021" name="Nat. Commun.">
        <title>Genetic determinants of endophytism in the Arabidopsis root mycobiome.</title>
        <authorList>
            <person name="Mesny F."/>
            <person name="Miyauchi S."/>
            <person name="Thiergart T."/>
            <person name="Pickel B."/>
            <person name="Atanasova L."/>
            <person name="Karlsson M."/>
            <person name="Huettel B."/>
            <person name="Barry K.W."/>
            <person name="Haridas S."/>
            <person name="Chen C."/>
            <person name="Bauer D."/>
            <person name="Andreopoulos W."/>
            <person name="Pangilinan J."/>
            <person name="LaButti K."/>
            <person name="Riley R."/>
            <person name="Lipzen A."/>
            <person name="Clum A."/>
            <person name="Drula E."/>
            <person name="Henrissat B."/>
            <person name="Kohler A."/>
            <person name="Grigoriev I.V."/>
            <person name="Martin F.M."/>
            <person name="Hacquard S."/>
        </authorList>
    </citation>
    <scope>NUCLEOTIDE SEQUENCE [LARGE SCALE GENOMIC DNA]</scope>
    <source>
        <strain evidence="3 4">MPI-CAGE-CH-0241</strain>
    </source>
</reference>
<feature type="transmembrane region" description="Helical" evidence="2">
    <location>
        <begin position="114"/>
        <end position="134"/>
    </location>
</feature>
<sequence length="448" mass="50853">MDLNTTSFITGLWDLPSQPLPRDEENGGRVAVIVWLLVTSLFVWLFYRQVSPLLQQPAQSPTQLAMKTGLRSIMWAAILLSLRYLILVVDRWLHFRRAKAPFGYILVDPVFEPLDLGSTIFILWGTYLLVASQVAGSMTPKKTDFRWWVPRTALIVICYVTLAYVILYLVEAILWVQFSKLDLIDRIAKARTTSEVAMRALFFVATLSIAGLAAFGWWKISSNHGDSRKFIVYLSTATLFLLVRNTFALAVYGPKGRRPHLLLKRDVIYGLFSELYFFFVYWSSREVASEERDSRESRDCVESDLRKFIIEKLETDTDHRVLQSPAFGDLLSAVSNPITLGNILATGTLSQNLHIDDDAKRVFANAYIEALRSEYGEMNPRLGRNFENTRPQSVPSMLLNLGRMSANKGRSSVASWSRRTGTASPGDSSPRPRLYRSTEKLRSMLNLS</sequence>
<keyword evidence="2" id="KW-0812">Transmembrane</keyword>
<dbReference type="Proteomes" id="UP000777438">
    <property type="component" value="Unassembled WGS sequence"/>
</dbReference>
<dbReference type="AlphaFoldDB" id="A0A9P8W1U6"/>
<feature type="transmembrane region" description="Helical" evidence="2">
    <location>
        <begin position="73"/>
        <end position="93"/>
    </location>
</feature>
<protein>
    <submittedName>
        <fullName evidence="3">Uncharacterized protein</fullName>
    </submittedName>
</protein>
<evidence type="ECO:0000256" key="1">
    <source>
        <dbReference type="SAM" id="MobiDB-lite"/>
    </source>
</evidence>